<gene>
    <name evidence="1" type="ORF">GNLVRS02_ARAD1C02266g</name>
</gene>
<dbReference type="SUPFAM" id="SSF52047">
    <property type="entry name" value="RNI-like"/>
    <property type="match status" value="1"/>
</dbReference>
<dbReference type="EMBL" id="HG937693">
    <property type="protein sequence ID" value="CDP33992.1"/>
    <property type="molecule type" value="Genomic_DNA"/>
</dbReference>
<proteinExistence type="predicted"/>
<organism evidence="1">
    <name type="scientific">Blastobotrys adeninivorans</name>
    <name type="common">Yeast</name>
    <name type="synonym">Arxula adeninivorans</name>
    <dbReference type="NCBI Taxonomy" id="409370"/>
    <lineage>
        <taxon>Eukaryota</taxon>
        <taxon>Fungi</taxon>
        <taxon>Dikarya</taxon>
        <taxon>Ascomycota</taxon>
        <taxon>Saccharomycotina</taxon>
        <taxon>Dipodascomycetes</taxon>
        <taxon>Dipodascales</taxon>
        <taxon>Trichomonascaceae</taxon>
        <taxon>Blastobotrys</taxon>
    </lineage>
</organism>
<name>A0A060T511_BLAAD</name>
<accession>A0A060T511</accession>
<evidence type="ECO:0000313" key="1">
    <source>
        <dbReference type="EMBL" id="CDP33992.1"/>
    </source>
</evidence>
<dbReference type="AlphaFoldDB" id="A0A060T511"/>
<sequence length="458" mass="51816">MKLLSLGKAEFFKQKSRSGACEKADSGQTAPLLTLPYELIEKIIAHLVLDYVPPSKSNKNSKALRYLYRDLFAISRTCKVLRNAVPDDALYRTVILNDKYQALKFYKSILKPHVHHIIKHIRTVCVNRPMDDSPSNVSLGNAGFSYSTRSSTSKPWDELLLKIIGLIPYLQFVILDQLPTSFSLASSSTETSRAFQLVLQRPGPVGVSLIPESGWTLTLAPSALWPLGNINHLHLSNIIINDSSLSRPLVSRITMLELTGCRIRCSPNRLAEYFSYVTSLTLDNLREDSEIAWARCFPRLQHLTLGLVGRVPRNNEFVPSRLIPAEYNYAYSSGNDEDASETVSLANSASILEYELPRIAELSELTVYAPPTCIIPRDRPQYRKEYDIFAHIYQLHHLRALNAIIVCGEESKAAIWRTTTHWTTFLERRAIPDNVDFTVKSYYDDRTLYHRACPVPAS</sequence>
<reference evidence="1" key="2">
    <citation type="submission" date="2014-06" db="EMBL/GenBank/DDBJ databases">
        <title>The complete genome of Blastobotrys (Arxula) adeninivorans LS3 - a yeast of biotechnological interest.</title>
        <authorList>
            <person name="Kunze G."/>
            <person name="Gaillardin C."/>
            <person name="Czernicka M."/>
            <person name="Durrens P."/>
            <person name="Martin T."/>
            <person name="Boer E."/>
            <person name="Gabaldon T."/>
            <person name="Cruz J."/>
            <person name="Talla E."/>
            <person name="Marck C."/>
            <person name="Goffeau A."/>
            <person name="Barbe V."/>
            <person name="Baret P."/>
            <person name="Baronian K."/>
            <person name="Beier S."/>
            <person name="Bleykasten C."/>
            <person name="Bode R."/>
            <person name="Casaregola S."/>
            <person name="Despons L."/>
            <person name="Fairhead C."/>
            <person name="Giersberg M."/>
            <person name="Gierski P."/>
            <person name="Hahnel U."/>
            <person name="Hartmann A."/>
            <person name="Jankowska D."/>
            <person name="Jubin C."/>
            <person name="Jung P."/>
            <person name="Lafontaine I."/>
            <person name="Leh-Louis V."/>
            <person name="Lemaire M."/>
            <person name="Marcet-Houben M."/>
            <person name="Mascher M."/>
            <person name="Morel G."/>
            <person name="Richard G.-F."/>
            <person name="Riechen J."/>
            <person name="Sacerdot C."/>
            <person name="Sarkar A."/>
            <person name="Savel G."/>
            <person name="Schacherer J."/>
            <person name="Sherman D."/>
            <person name="Straub M.-L."/>
            <person name="Stein N."/>
            <person name="Thierry A."/>
            <person name="Trautwein-Schult A."/>
            <person name="Westhof E."/>
            <person name="Worch S."/>
            <person name="Dujon B."/>
            <person name="Souciet J.-L."/>
            <person name="Wincker P."/>
            <person name="Scholz U."/>
            <person name="Neuveglise N."/>
        </authorList>
    </citation>
    <scope>NUCLEOTIDE SEQUENCE</scope>
    <source>
        <strain evidence="1">LS3</strain>
    </source>
</reference>
<reference evidence="1" key="1">
    <citation type="submission" date="2014-02" db="EMBL/GenBank/DDBJ databases">
        <authorList>
            <person name="Genoscope - CEA"/>
        </authorList>
    </citation>
    <scope>NUCLEOTIDE SEQUENCE</scope>
    <source>
        <strain evidence="1">LS3</strain>
    </source>
</reference>
<protein>
    <submittedName>
        <fullName evidence="1">ARAD1C02266p</fullName>
    </submittedName>
</protein>